<evidence type="ECO:0000313" key="2">
    <source>
        <dbReference type="EMBL" id="PWA98908.1"/>
    </source>
</evidence>
<feature type="compositionally biased region" description="Polar residues" evidence="1">
    <location>
        <begin position="12"/>
        <end position="22"/>
    </location>
</feature>
<dbReference type="AlphaFoldDB" id="A0A2U1QLP4"/>
<dbReference type="PANTHER" id="PTHR35046">
    <property type="entry name" value="ZINC KNUCKLE (CCHC-TYPE) FAMILY PROTEIN"/>
    <property type="match status" value="1"/>
</dbReference>
<accession>A0A2U1QLP4</accession>
<dbReference type="PANTHER" id="PTHR35046:SF18">
    <property type="entry name" value="RNA-DIRECTED DNA POLYMERASE"/>
    <property type="match status" value="1"/>
</dbReference>
<dbReference type="Proteomes" id="UP000245207">
    <property type="component" value="Unassembled WGS sequence"/>
</dbReference>
<sequence>MYVVDSEKKRSPNTSTSMQAIKRSSNNPYAHLVGLKFYRCQEVGHTLDQCRATKPVNLVDGGNPDDVFEDDDASEAFLGLVRRLVLTGTKKSEDNQRCNIFQTQCKINQDVFNVFIDGGSSENIILWDIVARLKLTPKKHRKHCKIGWIKAVGKEDLGNST</sequence>
<feature type="compositionally biased region" description="Basic and acidic residues" evidence="1">
    <location>
        <begin position="1"/>
        <end position="10"/>
    </location>
</feature>
<proteinExistence type="predicted"/>
<feature type="region of interest" description="Disordered" evidence="1">
    <location>
        <begin position="1"/>
        <end position="22"/>
    </location>
</feature>
<reference evidence="2 3" key="1">
    <citation type="journal article" date="2018" name="Mol. Plant">
        <title>The genome of Artemisia annua provides insight into the evolution of Asteraceae family and artemisinin biosynthesis.</title>
        <authorList>
            <person name="Shen Q."/>
            <person name="Zhang L."/>
            <person name="Liao Z."/>
            <person name="Wang S."/>
            <person name="Yan T."/>
            <person name="Shi P."/>
            <person name="Liu M."/>
            <person name="Fu X."/>
            <person name="Pan Q."/>
            <person name="Wang Y."/>
            <person name="Lv Z."/>
            <person name="Lu X."/>
            <person name="Zhang F."/>
            <person name="Jiang W."/>
            <person name="Ma Y."/>
            <person name="Chen M."/>
            <person name="Hao X."/>
            <person name="Li L."/>
            <person name="Tang Y."/>
            <person name="Lv G."/>
            <person name="Zhou Y."/>
            <person name="Sun X."/>
            <person name="Brodelius P.E."/>
            <person name="Rose J.K.C."/>
            <person name="Tang K."/>
        </authorList>
    </citation>
    <scope>NUCLEOTIDE SEQUENCE [LARGE SCALE GENOMIC DNA]</scope>
    <source>
        <strain evidence="3">cv. Huhao1</strain>
        <tissue evidence="2">Leaf</tissue>
    </source>
</reference>
<evidence type="ECO:0000256" key="1">
    <source>
        <dbReference type="SAM" id="MobiDB-lite"/>
    </source>
</evidence>
<dbReference type="EMBL" id="PKPP01000044">
    <property type="protein sequence ID" value="PWA98908.1"/>
    <property type="molecule type" value="Genomic_DNA"/>
</dbReference>
<dbReference type="OrthoDB" id="1747743at2759"/>
<protein>
    <submittedName>
        <fullName evidence="2">Uncharacterized protein</fullName>
    </submittedName>
</protein>
<name>A0A2U1QLP4_ARTAN</name>
<organism evidence="2 3">
    <name type="scientific">Artemisia annua</name>
    <name type="common">Sweet wormwood</name>
    <dbReference type="NCBI Taxonomy" id="35608"/>
    <lineage>
        <taxon>Eukaryota</taxon>
        <taxon>Viridiplantae</taxon>
        <taxon>Streptophyta</taxon>
        <taxon>Embryophyta</taxon>
        <taxon>Tracheophyta</taxon>
        <taxon>Spermatophyta</taxon>
        <taxon>Magnoliopsida</taxon>
        <taxon>eudicotyledons</taxon>
        <taxon>Gunneridae</taxon>
        <taxon>Pentapetalae</taxon>
        <taxon>asterids</taxon>
        <taxon>campanulids</taxon>
        <taxon>Asterales</taxon>
        <taxon>Asteraceae</taxon>
        <taxon>Asteroideae</taxon>
        <taxon>Anthemideae</taxon>
        <taxon>Artemisiinae</taxon>
        <taxon>Artemisia</taxon>
    </lineage>
</organism>
<comment type="caution">
    <text evidence="2">The sequence shown here is derived from an EMBL/GenBank/DDBJ whole genome shotgun (WGS) entry which is preliminary data.</text>
</comment>
<gene>
    <name evidence="2" type="ORF">CTI12_AA005040</name>
</gene>
<evidence type="ECO:0000313" key="3">
    <source>
        <dbReference type="Proteomes" id="UP000245207"/>
    </source>
</evidence>
<keyword evidence="3" id="KW-1185">Reference proteome</keyword>